<dbReference type="Gene3D" id="1.20.5.170">
    <property type="match status" value="1"/>
</dbReference>
<dbReference type="GO" id="GO:0001228">
    <property type="term" value="F:DNA-binding transcription activator activity, RNA polymerase II-specific"/>
    <property type="evidence" value="ECO:0007669"/>
    <property type="project" value="TreeGrafter"/>
</dbReference>
<reference evidence="6" key="1">
    <citation type="journal article" date="2023" name="Mol. Phylogenet. Evol.">
        <title>Genome-scale phylogeny and comparative genomics of the fungal order Sordariales.</title>
        <authorList>
            <person name="Hensen N."/>
            <person name="Bonometti L."/>
            <person name="Westerberg I."/>
            <person name="Brannstrom I.O."/>
            <person name="Guillou S."/>
            <person name="Cros-Aarteil S."/>
            <person name="Calhoun S."/>
            <person name="Haridas S."/>
            <person name="Kuo A."/>
            <person name="Mondo S."/>
            <person name="Pangilinan J."/>
            <person name="Riley R."/>
            <person name="LaButti K."/>
            <person name="Andreopoulos B."/>
            <person name="Lipzen A."/>
            <person name="Chen C."/>
            <person name="Yan M."/>
            <person name="Daum C."/>
            <person name="Ng V."/>
            <person name="Clum A."/>
            <person name="Steindorff A."/>
            <person name="Ohm R.A."/>
            <person name="Martin F."/>
            <person name="Silar P."/>
            <person name="Natvig D.O."/>
            <person name="Lalanne C."/>
            <person name="Gautier V."/>
            <person name="Ament-Velasquez S.L."/>
            <person name="Kruys A."/>
            <person name="Hutchinson M.I."/>
            <person name="Powell A.J."/>
            <person name="Barry K."/>
            <person name="Miller A.N."/>
            <person name="Grigoriev I.V."/>
            <person name="Debuchy R."/>
            <person name="Gladieux P."/>
            <person name="Hiltunen Thoren M."/>
            <person name="Johannesson H."/>
        </authorList>
    </citation>
    <scope>NUCLEOTIDE SEQUENCE [LARGE SCALE GENOMIC DNA]</scope>
    <source>
        <strain evidence="6">CBS 284.82</strain>
    </source>
</reference>
<feature type="non-terminal residue" evidence="5">
    <location>
        <position position="1"/>
    </location>
</feature>
<dbReference type="PANTHER" id="PTHR40621:SF6">
    <property type="entry name" value="AP-1-LIKE TRANSCRIPTION FACTOR YAP1-RELATED"/>
    <property type="match status" value="1"/>
</dbReference>
<dbReference type="Proteomes" id="UP001303115">
    <property type="component" value="Unassembled WGS sequence"/>
</dbReference>
<dbReference type="CDD" id="cd14688">
    <property type="entry name" value="bZIP_YAP"/>
    <property type="match status" value="1"/>
</dbReference>
<dbReference type="SMART" id="SM00338">
    <property type="entry name" value="BRLZ"/>
    <property type="match status" value="1"/>
</dbReference>
<dbReference type="InterPro" id="IPR004827">
    <property type="entry name" value="bZIP"/>
</dbReference>
<name>A0AAN6P992_9PEZI</name>
<evidence type="ECO:0000259" key="4">
    <source>
        <dbReference type="SMART" id="SM00338"/>
    </source>
</evidence>
<evidence type="ECO:0000256" key="2">
    <source>
        <dbReference type="ARBA" id="ARBA00023242"/>
    </source>
</evidence>
<protein>
    <recommendedName>
        <fullName evidence="4">BZIP domain-containing protein</fullName>
    </recommendedName>
</protein>
<gene>
    <name evidence="5" type="ORF">C8A01DRAFT_20756</name>
</gene>
<evidence type="ECO:0000256" key="1">
    <source>
        <dbReference type="ARBA" id="ARBA00004123"/>
    </source>
</evidence>
<accession>A0AAN6P992</accession>
<keyword evidence="2" id="KW-0539">Nucleus</keyword>
<feature type="region of interest" description="Disordered" evidence="3">
    <location>
        <begin position="68"/>
        <end position="102"/>
    </location>
</feature>
<dbReference type="InterPro" id="IPR046347">
    <property type="entry name" value="bZIP_sf"/>
</dbReference>
<dbReference type="SUPFAM" id="SSF57959">
    <property type="entry name" value="Leucine zipper domain"/>
    <property type="match status" value="1"/>
</dbReference>
<dbReference type="EMBL" id="MU854644">
    <property type="protein sequence ID" value="KAK4032136.1"/>
    <property type="molecule type" value="Genomic_DNA"/>
</dbReference>
<dbReference type="AlphaFoldDB" id="A0AAN6P992"/>
<comment type="subcellular location">
    <subcellularLocation>
        <location evidence="1">Nucleus</location>
    </subcellularLocation>
</comment>
<proteinExistence type="predicted"/>
<evidence type="ECO:0000313" key="6">
    <source>
        <dbReference type="Proteomes" id="UP001303115"/>
    </source>
</evidence>
<sequence>EPKEDQAGKRRAQVRRAQQTYRLRRDHYTKSLEHEVARLRAIETNLLHEIQRLRSTIQTLESLPRDQGIHIDLPTLTSPASEGRGSEPGAPRSTNLDSAAKSQLVVSQVPPVEEPLSLWPEVWQNTCLVSQQGDLTGSPDCNVRLTSDHQVLAIPTAAGYQRHQLGDVDTVTLGMEFVLALEKPCLVHIHGDPSNTSQPAGHALTVSSHLLAITPPSYPSPPSPDVLHQACGTTPASILDRLLTLSANLAVNEGEVTPVKAWNRILPHFDMLGVDNLRAMTTKLAGAVTCHGFGAVLKEAVFDKLLREVLAERLMAWDRLRKNGKR</sequence>
<feature type="compositionally biased region" description="Polar residues" evidence="3">
    <location>
        <begin position="92"/>
        <end position="102"/>
    </location>
</feature>
<dbReference type="GO" id="GO:0090575">
    <property type="term" value="C:RNA polymerase II transcription regulator complex"/>
    <property type="evidence" value="ECO:0007669"/>
    <property type="project" value="TreeGrafter"/>
</dbReference>
<dbReference type="InterPro" id="IPR050936">
    <property type="entry name" value="AP-1-like"/>
</dbReference>
<comment type="caution">
    <text evidence="5">The sequence shown here is derived from an EMBL/GenBank/DDBJ whole genome shotgun (WGS) entry which is preliminary data.</text>
</comment>
<keyword evidence="6" id="KW-1185">Reference proteome</keyword>
<evidence type="ECO:0000256" key="3">
    <source>
        <dbReference type="SAM" id="MobiDB-lite"/>
    </source>
</evidence>
<dbReference type="PANTHER" id="PTHR40621">
    <property type="entry name" value="TRANSCRIPTION FACTOR KAPC-RELATED"/>
    <property type="match status" value="1"/>
</dbReference>
<organism evidence="5 6">
    <name type="scientific">Parachaetomium inaequale</name>
    <dbReference type="NCBI Taxonomy" id="2588326"/>
    <lineage>
        <taxon>Eukaryota</taxon>
        <taxon>Fungi</taxon>
        <taxon>Dikarya</taxon>
        <taxon>Ascomycota</taxon>
        <taxon>Pezizomycotina</taxon>
        <taxon>Sordariomycetes</taxon>
        <taxon>Sordariomycetidae</taxon>
        <taxon>Sordariales</taxon>
        <taxon>Chaetomiaceae</taxon>
        <taxon>Parachaetomium</taxon>
    </lineage>
</organism>
<dbReference type="Pfam" id="PF00170">
    <property type="entry name" value="bZIP_1"/>
    <property type="match status" value="1"/>
</dbReference>
<evidence type="ECO:0000313" key="5">
    <source>
        <dbReference type="EMBL" id="KAK4032136.1"/>
    </source>
</evidence>
<dbReference type="GO" id="GO:0000976">
    <property type="term" value="F:transcription cis-regulatory region binding"/>
    <property type="evidence" value="ECO:0007669"/>
    <property type="project" value="InterPro"/>
</dbReference>
<feature type="domain" description="BZIP" evidence="4">
    <location>
        <begin position="2"/>
        <end position="66"/>
    </location>
</feature>